<name>A0AA96V844_9EURY</name>
<organism evidence="1 2">
    <name type="scientific">Methanimicrococcus stummii</name>
    <dbReference type="NCBI Taxonomy" id="3028294"/>
    <lineage>
        <taxon>Archaea</taxon>
        <taxon>Methanobacteriati</taxon>
        <taxon>Methanobacteriota</taxon>
        <taxon>Stenosarchaea group</taxon>
        <taxon>Methanomicrobia</taxon>
        <taxon>Methanosarcinales</taxon>
        <taxon>Methanosarcinaceae</taxon>
        <taxon>Methanimicrococcus</taxon>
    </lineage>
</organism>
<reference evidence="1 2" key="1">
    <citation type="submission" date="2023-07" db="EMBL/GenBank/DDBJ databases">
        <title>Closed genome sequence of Methanimicrococcus sp. Es2.</title>
        <authorList>
            <person name="Protasov E."/>
            <person name="Platt K."/>
            <person name="Reeh H."/>
            <person name="Poehlein A."/>
            <person name="Daniel R."/>
            <person name="Brune A."/>
        </authorList>
    </citation>
    <scope>NUCLEOTIDE SEQUENCE [LARGE SCALE GENOMIC DNA]</scope>
    <source>
        <strain evidence="1 2">Es2</strain>
    </source>
</reference>
<proteinExistence type="predicted"/>
<dbReference type="InterPro" id="IPR011047">
    <property type="entry name" value="Quinoprotein_ADH-like_sf"/>
</dbReference>
<dbReference type="PIRSF" id="PIRSF006425">
    <property type="entry name" value="UCP006425_WD40"/>
    <property type="match status" value="1"/>
</dbReference>
<dbReference type="KEGG" id="mees:MmiEs2_06980"/>
<dbReference type="AlphaFoldDB" id="A0AA96V844"/>
<evidence type="ECO:0000313" key="1">
    <source>
        <dbReference type="EMBL" id="WNY28509.1"/>
    </source>
</evidence>
<accession>A0AA96V844</accession>
<dbReference type="Pfam" id="PF09826">
    <property type="entry name" value="Beta_propel"/>
    <property type="match status" value="1"/>
</dbReference>
<dbReference type="EMBL" id="CP131062">
    <property type="protein sequence ID" value="WNY28509.1"/>
    <property type="molecule type" value="Genomic_DNA"/>
</dbReference>
<dbReference type="InterPro" id="IPR014441">
    <property type="entry name" value="UCP006425_b-propeller"/>
</dbReference>
<dbReference type="InterPro" id="IPR019198">
    <property type="entry name" value="Beta_propeller_containing"/>
</dbReference>
<evidence type="ECO:0000313" key="2">
    <source>
        <dbReference type="Proteomes" id="UP001302662"/>
    </source>
</evidence>
<dbReference type="SUPFAM" id="SSF50998">
    <property type="entry name" value="Quinoprotein alcohol dehydrogenase-like"/>
    <property type="match status" value="1"/>
</dbReference>
<protein>
    <submittedName>
        <fullName evidence="1">Uncharacterized protein</fullName>
    </submittedName>
</protein>
<sequence>MLFASGCLFDFDSSKDYTVTEMKTFQSEEELASYLKTLRESFEYELNSNYYNLYYGVNADWADENSISARSLNFENGRLPQRINSTDIQLKNSNEADIVRISGNVIYYTPDNVYLSNERPFTKYHAEKEMIYDLNLNTYEIDIEMPQSASVFSEIAPSGDIFIDGNILVATDSVSVMAYDIKNPAEPKLMWEKNVEGNYSFSSLYDGKFYTVVRQKTYDYPLVYMNTTVPFSDVYYSEVSNDFYTHLETVYYISQLNLSTGDLEECIAVIGQDSSYNRKGSFIYSAEDDVYLVNSYFPREDRYAEFLVSHGSDYFPKSFIKEIKQILKTPDFTEYAKEDAVSNKIENYTADMTDRERQSFMEEIDKGYNQYLIDEGKGAEQSVVIQIHLPDLSVDSGVIPGSLVDGRSMDKKDGYLRVATTAGNENRYMPANRNNGVYIFNSKMDLVGSLNYLLLDDYVTSACFIEDSLHLIRPNESSPRLVIDLSNPNNPELAGDLFIFGYSVYLQPIKDNIVLGINQTKKGQLQLTLFNISNKTVPKELDSYVSGDILTSWTYHTFSGYMFDEKRNILLVPSSSGVSIFEIKNNTFNLLKEDTHRNGTVIRAVFVDNMLYTFSEKEVHVIETESWNTLKVISIPQPNAVYYERDYAVGYV</sequence>
<dbReference type="Proteomes" id="UP001302662">
    <property type="component" value="Chromosome"/>
</dbReference>
<gene>
    <name evidence="1" type="ORF">MmiEs2_06980</name>
</gene>
<keyword evidence="2" id="KW-1185">Reference proteome</keyword>